<dbReference type="EMBL" id="KV878237">
    <property type="protein sequence ID" value="OJZ90385.1"/>
    <property type="molecule type" value="Genomic_DNA"/>
</dbReference>
<sequence length="348" mass="40222">MVIHTGLSLPLHLPLSAPCPGLGRTRPSDLAITGIRRQRTAHGVVESWTWIASKFVVPGLDLHILQSMEYLRCTEYSVTDLAQHGRWPLLSYKQSTIRSYSPRFEHKRVADTHLPAFMLHNWRSHQDMTHRQSTTQASMSKRMAFLASNMHTEYYRVASWLGLTLTLMRVYCCFGVAARGRQPDRQTNRIMTTYLSTGCSQQHLMHVAEQTMVRPSARLYKSYYVVEFSRASRGKHWKIQEPDNRLSAIAVGRYPVGLHAQDIVSPILYILYIYNMGSRDSMIYTSGKNTVVLFNNMNFLIYDYKAYLSTLEDPRFKNWQPILMRVSTMRLNSHDITFCEMKGNQKSI</sequence>
<proteinExistence type="predicted"/>
<name>A0A1M3TUI1_ASPLC</name>
<protein>
    <submittedName>
        <fullName evidence="1">Uncharacterized protein</fullName>
    </submittedName>
</protein>
<reference evidence="2" key="1">
    <citation type="journal article" date="2017" name="Genome Biol.">
        <title>Comparative genomics reveals high biological diversity and specific adaptations in the industrially and medically important fungal genus Aspergillus.</title>
        <authorList>
            <person name="de Vries R.P."/>
            <person name="Riley R."/>
            <person name="Wiebenga A."/>
            <person name="Aguilar-Osorio G."/>
            <person name="Amillis S."/>
            <person name="Uchima C.A."/>
            <person name="Anderluh G."/>
            <person name="Asadollahi M."/>
            <person name="Askin M."/>
            <person name="Barry K."/>
            <person name="Battaglia E."/>
            <person name="Bayram O."/>
            <person name="Benocci T."/>
            <person name="Braus-Stromeyer S.A."/>
            <person name="Caldana C."/>
            <person name="Canovas D."/>
            <person name="Cerqueira G.C."/>
            <person name="Chen F."/>
            <person name="Chen W."/>
            <person name="Choi C."/>
            <person name="Clum A."/>
            <person name="Dos Santos R.A."/>
            <person name="Damasio A.R."/>
            <person name="Diallinas G."/>
            <person name="Emri T."/>
            <person name="Fekete E."/>
            <person name="Flipphi M."/>
            <person name="Freyberg S."/>
            <person name="Gallo A."/>
            <person name="Gournas C."/>
            <person name="Habgood R."/>
            <person name="Hainaut M."/>
            <person name="Harispe M.L."/>
            <person name="Henrissat B."/>
            <person name="Hilden K.S."/>
            <person name="Hope R."/>
            <person name="Hossain A."/>
            <person name="Karabika E."/>
            <person name="Karaffa L."/>
            <person name="Karanyi Z."/>
            <person name="Krasevec N."/>
            <person name="Kuo A."/>
            <person name="Kusch H."/>
            <person name="LaButti K."/>
            <person name="Lagendijk E.L."/>
            <person name="Lapidus A."/>
            <person name="Levasseur A."/>
            <person name="Lindquist E."/>
            <person name="Lipzen A."/>
            <person name="Logrieco A.F."/>
            <person name="MacCabe A."/>
            <person name="Maekelae M.R."/>
            <person name="Malavazi I."/>
            <person name="Melin P."/>
            <person name="Meyer V."/>
            <person name="Mielnichuk N."/>
            <person name="Miskei M."/>
            <person name="Molnar A.P."/>
            <person name="Mule G."/>
            <person name="Ngan C.Y."/>
            <person name="Orejas M."/>
            <person name="Orosz E."/>
            <person name="Ouedraogo J.P."/>
            <person name="Overkamp K.M."/>
            <person name="Park H.-S."/>
            <person name="Perrone G."/>
            <person name="Piumi F."/>
            <person name="Punt P.J."/>
            <person name="Ram A.F."/>
            <person name="Ramon A."/>
            <person name="Rauscher S."/>
            <person name="Record E."/>
            <person name="Riano-Pachon D.M."/>
            <person name="Robert V."/>
            <person name="Roehrig J."/>
            <person name="Ruller R."/>
            <person name="Salamov A."/>
            <person name="Salih N.S."/>
            <person name="Samson R.A."/>
            <person name="Sandor E."/>
            <person name="Sanguinetti M."/>
            <person name="Schuetze T."/>
            <person name="Sepcic K."/>
            <person name="Shelest E."/>
            <person name="Sherlock G."/>
            <person name="Sophianopoulou V."/>
            <person name="Squina F.M."/>
            <person name="Sun H."/>
            <person name="Susca A."/>
            <person name="Todd R.B."/>
            <person name="Tsang A."/>
            <person name="Unkles S.E."/>
            <person name="van de Wiele N."/>
            <person name="van Rossen-Uffink D."/>
            <person name="Oliveira J.V."/>
            <person name="Vesth T.C."/>
            <person name="Visser J."/>
            <person name="Yu J.-H."/>
            <person name="Zhou M."/>
            <person name="Andersen M.R."/>
            <person name="Archer D.B."/>
            <person name="Baker S.E."/>
            <person name="Benoit I."/>
            <person name="Brakhage A.A."/>
            <person name="Braus G.H."/>
            <person name="Fischer R."/>
            <person name="Frisvad J.C."/>
            <person name="Goldman G.H."/>
            <person name="Houbraken J."/>
            <person name="Oakley B."/>
            <person name="Pocsi I."/>
            <person name="Scazzocchio C."/>
            <person name="Seiboth B."/>
            <person name="vanKuyk P.A."/>
            <person name="Wortman J."/>
            <person name="Dyer P.S."/>
            <person name="Grigoriev I.V."/>
        </authorList>
    </citation>
    <scope>NUCLEOTIDE SEQUENCE [LARGE SCALE GENOMIC DNA]</scope>
    <source>
        <strain evidence="2">CBS 106.47</strain>
    </source>
</reference>
<organism evidence="1 2">
    <name type="scientific">Aspergillus luchuensis (strain CBS 106.47)</name>
    <dbReference type="NCBI Taxonomy" id="1137211"/>
    <lineage>
        <taxon>Eukaryota</taxon>
        <taxon>Fungi</taxon>
        <taxon>Dikarya</taxon>
        <taxon>Ascomycota</taxon>
        <taxon>Pezizomycotina</taxon>
        <taxon>Eurotiomycetes</taxon>
        <taxon>Eurotiomycetidae</taxon>
        <taxon>Eurotiales</taxon>
        <taxon>Aspergillaceae</taxon>
        <taxon>Aspergillus</taxon>
        <taxon>Aspergillus subgen. Circumdati</taxon>
    </lineage>
</organism>
<accession>A0A1M3TUI1</accession>
<dbReference type="VEuPathDB" id="FungiDB:ASPFODRAFT_28888"/>
<evidence type="ECO:0000313" key="1">
    <source>
        <dbReference type="EMBL" id="OJZ90385.1"/>
    </source>
</evidence>
<evidence type="ECO:0000313" key="2">
    <source>
        <dbReference type="Proteomes" id="UP000184063"/>
    </source>
</evidence>
<dbReference type="AlphaFoldDB" id="A0A1M3TUI1"/>
<dbReference type="Proteomes" id="UP000184063">
    <property type="component" value="Unassembled WGS sequence"/>
</dbReference>
<gene>
    <name evidence="1" type="ORF">ASPFODRAFT_28888</name>
</gene>